<dbReference type="GO" id="GO:0008999">
    <property type="term" value="F:protein-N-terminal-alanine acetyltransferase activity"/>
    <property type="evidence" value="ECO:0007669"/>
    <property type="project" value="TreeGrafter"/>
</dbReference>
<dbReference type="RefSeq" id="WP_200354978.1">
    <property type="nucleotide sequence ID" value="NZ_JAENIL010000012.1"/>
</dbReference>
<evidence type="ECO:0000259" key="4">
    <source>
        <dbReference type="PROSITE" id="PS51186"/>
    </source>
</evidence>
<dbReference type="EMBL" id="JAENIL010000012">
    <property type="protein sequence ID" value="MBK1876761.1"/>
    <property type="molecule type" value="Genomic_DNA"/>
</dbReference>
<dbReference type="PANTHER" id="PTHR43792:SF8">
    <property type="entry name" value="[RIBOSOMAL PROTEIN US5]-ALANINE N-ACETYLTRANSFERASE"/>
    <property type="match status" value="1"/>
</dbReference>
<dbReference type="InterPro" id="IPR016181">
    <property type="entry name" value="Acyl_CoA_acyltransferase"/>
</dbReference>
<sequence>MRVYLRKPERADAREFVRASKASVEMHRPWVFPPLSDRGFEDYLNRIQNSRHAGYFVCRKSDDALVGVVNLSEIVRGALQGAFVGYWGVDGMCGKGLMTEGLALAVDEAFEGLGLHRLEINIQPANTRSIALVDRLGFRKEGFSPKYLQINGVWCDHERWAVTKEEWPGAKGIVATLPSNHSSPSK</sequence>
<comment type="similarity">
    <text evidence="3">Belongs to the acetyltransferase family. RimJ subfamily.</text>
</comment>
<proteinExistence type="inferred from homology"/>
<dbReference type="PROSITE" id="PS51186">
    <property type="entry name" value="GNAT"/>
    <property type="match status" value="1"/>
</dbReference>
<dbReference type="SUPFAM" id="SSF55729">
    <property type="entry name" value="Acyl-CoA N-acyltransferases (Nat)"/>
    <property type="match status" value="1"/>
</dbReference>
<evidence type="ECO:0000313" key="6">
    <source>
        <dbReference type="Proteomes" id="UP000617628"/>
    </source>
</evidence>
<evidence type="ECO:0000256" key="2">
    <source>
        <dbReference type="ARBA" id="ARBA00023315"/>
    </source>
</evidence>
<dbReference type="GO" id="GO:0005737">
    <property type="term" value="C:cytoplasm"/>
    <property type="evidence" value="ECO:0007669"/>
    <property type="project" value="TreeGrafter"/>
</dbReference>
<comment type="caution">
    <text evidence="5">The sequence shown here is derived from an EMBL/GenBank/DDBJ whole genome shotgun (WGS) entry which is preliminary data.</text>
</comment>
<protein>
    <submittedName>
        <fullName evidence="5">GNAT family N-acetyltransferase</fullName>
    </submittedName>
</protein>
<keyword evidence="6" id="KW-1185">Reference proteome</keyword>
<feature type="domain" description="N-acetyltransferase" evidence="4">
    <location>
        <begin position="14"/>
        <end position="165"/>
    </location>
</feature>
<dbReference type="InterPro" id="IPR051531">
    <property type="entry name" value="N-acetyltransferase"/>
</dbReference>
<keyword evidence="1" id="KW-0808">Transferase</keyword>
<dbReference type="Gene3D" id="3.40.630.30">
    <property type="match status" value="1"/>
</dbReference>
<dbReference type="InterPro" id="IPR000182">
    <property type="entry name" value="GNAT_dom"/>
</dbReference>
<evidence type="ECO:0000256" key="1">
    <source>
        <dbReference type="ARBA" id="ARBA00022679"/>
    </source>
</evidence>
<evidence type="ECO:0000256" key="3">
    <source>
        <dbReference type="ARBA" id="ARBA00038502"/>
    </source>
</evidence>
<name>A0A934RUN8_9BACT</name>
<evidence type="ECO:0000313" key="5">
    <source>
        <dbReference type="EMBL" id="MBK1876761.1"/>
    </source>
</evidence>
<dbReference type="Proteomes" id="UP000617628">
    <property type="component" value="Unassembled WGS sequence"/>
</dbReference>
<reference evidence="5" key="1">
    <citation type="submission" date="2021-01" db="EMBL/GenBank/DDBJ databases">
        <title>Modified the classification status of verrucomicrobia.</title>
        <authorList>
            <person name="Feng X."/>
        </authorList>
    </citation>
    <scope>NUCLEOTIDE SEQUENCE</scope>
    <source>
        <strain evidence="5">KCTC 13126</strain>
    </source>
</reference>
<keyword evidence="2" id="KW-0012">Acyltransferase</keyword>
<dbReference type="Pfam" id="PF13302">
    <property type="entry name" value="Acetyltransf_3"/>
    <property type="match status" value="1"/>
</dbReference>
<dbReference type="AlphaFoldDB" id="A0A934RUN8"/>
<dbReference type="PANTHER" id="PTHR43792">
    <property type="entry name" value="GNAT FAMILY, PUTATIVE (AFU_ORTHOLOGUE AFUA_3G00765)-RELATED-RELATED"/>
    <property type="match status" value="1"/>
</dbReference>
<organism evidence="5 6">
    <name type="scientific">Pelagicoccus mobilis</name>
    <dbReference type="NCBI Taxonomy" id="415221"/>
    <lineage>
        <taxon>Bacteria</taxon>
        <taxon>Pseudomonadati</taxon>
        <taxon>Verrucomicrobiota</taxon>
        <taxon>Opitutia</taxon>
        <taxon>Puniceicoccales</taxon>
        <taxon>Pelagicoccaceae</taxon>
        <taxon>Pelagicoccus</taxon>
    </lineage>
</organism>
<accession>A0A934RUN8</accession>
<gene>
    <name evidence="5" type="ORF">JIN87_07775</name>
</gene>